<dbReference type="EMBL" id="CP005587">
    <property type="protein sequence ID" value="AGK56290.1"/>
    <property type="molecule type" value="Genomic_DNA"/>
</dbReference>
<dbReference type="SUPFAM" id="SSF48208">
    <property type="entry name" value="Six-hairpin glycosidases"/>
    <property type="match status" value="1"/>
</dbReference>
<organism evidence="1 2">
    <name type="scientific">Hyphomicrobium denitrificans 1NES1</name>
    <dbReference type="NCBI Taxonomy" id="670307"/>
    <lineage>
        <taxon>Bacteria</taxon>
        <taxon>Pseudomonadati</taxon>
        <taxon>Pseudomonadota</taxon>
        <taxon>Alphaproteobacteria</taxon>
        <taxon>Hyphomicrobiales</taxon>
        <taxon>Hyphomicrobiaceae</taxon>
        <taxon>Hyphomicrobium</taxon>
    </lineage>
</organism>
<dbReference type="eggNOG" id="COG4143">
    <property type="taxonomic scope" value="Bacteria"/>
</dbReference>
<dbReference type="KEGG" id="hdt:HYPDE_23018"/>
<accession>N0B8A3</accession>
<protein>
    <submittedName>
        <fullName evidence="1">Uncharacterized protein</fullName>
    </submittedName>
</protein>
<dbReference type="HOGENOM" id="CLU_039096_0_0_5"/>
<dbReference type="AlphaFoldDB" id="N0B8A3"/>
<dbReference type="GO" id="GO:0005975">
    <property type="term" value="P:carbohydrate metabolic process"/>
    <property type="evidence" value="ECO:0007669"/>
    <property type="project" value="InterPro"/>
</dbReference>
<sequence length="323" mass="36952">MNLFGVRRARVPAASQSVDLDYVLSKLLWMRDRHIWPNGLRYLWTDAFGVVLFVSLFEATGEDRFLEQAHWLVTEVDRVLGRPRGIRIGEEPDRDGQYFHYLAMWIYALAILARHMPEMKSKGVALVRQIHGAFVLPRRGVIWKMKEDLSGPYPGYGLGALDAFDGYISYSKLDEKNLAGEISDMRALIGQQAPSLWITQDLGIGMMLWMTHFHPDEDWAVLQRQRCLQVLDTMWMPAGYFCREPYLRTVKFAFTNYGASIGLQAVGAMPDRIEALHQFFDRHRSGDEYDEAAITHVMACSAHFPGLLLEHGWQDKSAPSGRL</sequence>
<keyword evidence="2" id="KW-1185">Reference proteome</keyword>
<reference evidence="1 2" key="1">
    <citation type="journal article" date="2013" name="Genome Announc.">
        <title>Genome sequences for three denitrifying bacterial strains isolated from a uranium- and nitrate-contaminated subsurface environment.</title>
        <authorList>
            <person name="Venkatramanan R."/>
            <person name="Prakash O."/>
            <person name="Woyke T."/>
            <person name="Chain P."/>
            <person name="Goodwin L.A."/>
            <person name="Watson D."/>
            <person name="Brooks S."/>
            <person name="Kostka J.E."/>
            <person name="Green S.J."/>
        </authorList>
    </citation>
    <scope>NUCLEOTIDE SEQUENCE [LARGE SCALE GENOMIC DNA]</scope>
    <source>
        <strain evidence="1 2">1NES1</strain>
    </source>
</reference>
<dbReference type="InterPro" id="IPR008928">
    <property type="entry name" value="6-hairpin_glycosidase_sf"/>
</dbReference>
<name>N0B8A3_9HYPH</name>
<evidence type="ECO:0000313" key="1">
    <source>
        <dbReference type="EMBL" id="AGK56290.1"/>
    </source>
</evidence>
<dbReference type="OrthoDB" id="1416286at2"/>
<proteinExistence type="predicted"/>
<dbReference type="Proteomes" id="UP000005952">
    <property type="component" value="Chromosome"/>
</dbReference>
<gene>
    <name evidence="1" type="ORF">HYPDE_23018</name>
</gene>
<evidence type="ECO:0000313" key="2">
    <source>
        <dbReference type="Proteomes" id="UP000005952"/>
    </source>
</evidence>